<reference evidence="3" key="1">
    <citation type="submission" date="2018-06" db="EMBL/GenBank/DDBJ databases">
        <title>Genomic Encyclopedia of Type Strains, Phase IV (KMG-V): Genome sequencing to study the core and pangenomes of soil and plant-associated prokaryotes.</title>
        <authorList>
            <person name="Whitman W."/>
        </authorList>
    </citation>
    <scope>NUCLEOTIDE SEQUENCE [LARGE SCALE GENOMIC DNA]</scope>
    <source>
        <strain evidence="3">MLR2-44</strain>
    </source>
</reference>
<dbReference type="InterPro" id="IPR050261">
    <property type="entry name" value="FrsA_esterase"/>
</dbReference>
<sequence>MVHAHIPPQHAPRAARPAGAWLRAAVALGLSAWLAGAAAHTPDLPAPALDAPAPLTPAGVLAPNAVSRAAPASSAAAAAATKAAIAPVPAQRVQLRGDAATPALTAYWFLPREGTTPRALPVVVALHGCGGLLAQRAARDGSTAATGTDTTDVAALLQQRYREYAHWLTERGYAVLMPDSFSARGKPHGICAEPIDNRAIDDRTRRADALAALRWVAQQPAVDASRIVLLGWSNGAQAVLATVDASRPWPAGTPLVERAVAFYPGCKRAVQQHSFRLRSPLLLMIGGADDWTPATRCAMLQSAVQARQPGARFRLEIYPGAYHGFDGTSELHRRTDVPAAAMRKGQSVTVGGDAVARVAALAQLDSWLASPDP</sequence>
<dbReference type="PANTHER" id="PTHR22946:SF9">
    <property type="entry name" value="POLYKETIDE TRANSFERASE AF380"/>
    <property type="match status" value="1"/>
</dbReference>
<feature type="domain" description="Dienelactone hydrolase" evidence="2">
    <location>
        <begin position="160"/>
        <end position="331"/>
    </location>
</feature>
<keyword evidence="1 3" id="KW-0378">Hydrolase</keyword>
<dbReference type="Proteomes" id="UP000249638">
    <property type="component" value="Unassembled WGS sequence"/>
</dbReference>
<evidence type="ECO:0000313" key="3">
    <source>
        <dbReference type="EMBL" id="PZX25330.1"/>
    </source>
</evidence>
<dbReference type="PANTHER" id="PTHR22946">
    <property type="entry name" value="DIENELACTONE HYDROLASE DOMAIN-CONTAINING PROTEIN-RELATED"/>
    <property type="match status" value="1"/>
</dbReference>
<evidence type="ECO:0000259" key="2">
    <source>
        <dbReference type="Pfam" id="PF01738"/>
    </source>
</evidence>
<dbReference type="AlphaFoldDB" id="A0A2W7P3X5"/>
<proteinExistence type="predicted"/>
<comment type="caution">
    <text evidence="3">The sequence shown here is derived from an EMBL/GenBank/DDBJ whole genome shotgun (WGS) entry which is preliminary data.</text>
</comment>
<dbReference type="GO" id="GO:0052689">
    <property type="term" value="F:carboxylic ester hydrolase activity"/>
    <property type="evidence" value="ECO:0007669"/>
    <property type="project" value="UniProtKB-ARBA"/>
</dbReference>
<protein>
    <submittedName>
        <fullName evidence="3">Dienelactone hydrolase</fullName>
    </submittedName>
</protein>
<dbReference type="InterPro" id="IPR002925">
    <property type="entry name" value="Dienelactn_hydro"/>
</dbReference>
<dbReference type="Pfam" id="PF01738">
    <property type="entry name" value="DLH"/>
    <property type="match status" value="1"/>
</dbReference>
<evidence type="ECO:0000313" key="4">
    <source>
        <dbReference type="Proteomes" id="UP000249638"/>
    </source>
</evidence>
<gene>
    <name evidence="3" type="ORF">C7416_10870</name>
</gene>
<dbReference type="InterPro" id="IPR029058">
    <property type="entry name" value="AB_hydrolase_fold"/>
</dbReference>
<dbReference type="EMBL" id="QKZN01000008">
    <property type="protein sequence ID" value="PZX25330.1"/>
    <property type="molecule type" value="Genomic_DNA"/>
</dbReference>
<evidence type="ECO:0000256" key="1">
    <source>
        <dbReference type="ARBA" id="ARBA00022801"/>
    </source>
</evidence>
<keyword evidence="4" id="KW-1185">Reference proteome</keyword>
<dbReference type="SUPFAM" id="SSF53474">
    <property type="entry name" value="alpha/beta-Hydrolases"/>
    <property type="match status" value="1"/>
</dbReference>
<dbReference type="Gene3D" id="3.40.50.1820">
    <property type="entry name" value="alpha/beta hydrolase"/>
    <property type="match status" value="1"/>
</dbReference>
<accession>A0A2W7P3X5</accession>
<organism evidence="3 4">
    <name type="scientific">Cupriavidus phytorum</name>
    <dbReference type="NCBI Taxonomy" id="3024399"/>
    <lineage>
        <taxon>Bacteria</taxon>
        <taxon>Pseudomonadati</taxon>
        <taxon>Pseudomonadota</taxon>
        <taxon>Betaproteobacteria</taxon>
        <taxon>Burkholderiales</taxon>
        <taxon>Burkholderiaceae</taxon>
        <taxon>Cupriavidus</taxon>
    </lineage>
</organism>
<name>A0A2W7P3X5_9BURK</name>